<feature type="compositionally biased region" description="Basic residues" evidence="3">
    <location>
        <begin position="897"/>
        <end position="907"/>
    </location>
</feature>
<feature type="region of interest" description="Disordered" evidence="3">
    <location>
        <begin position="499"/>
        <end position="554"/>
    </location>
</feature>
<evidence type="ECO:0000256" key="2">
    <source>
        <dbReference type="SAM" id="Coils"/>
    </source>
</evidence>
<dbReference type="OrthoDB" id="6932533at2759"/>
<organism evidence="5 6">
    <name type="scientific">Pieris macdunnoughi</name>
    <dbReference type="NCBI Taxonomy" id="345717"/>
    <lineage>
        <taxon>Eukaryota</taxon>
        <taxon>Metazoa</taxon>
        <taxon>Ecdysozoa</taxon>
        <taxon>Arthropoda</taxon>
        <taxon>Hexapoda</taxon>
        <taxon>Insecta</taxon>
        <taxon>Pterygota</taxon>
        <taxon>Neoptera</taxon>
        <taxon>Endopterygota</taxon>
        <taxon>Lepidoptera</taxon>
        <taxon>Glossata</taxon>
        <taxon>Ditrysia</taxon>
        <taxon>Papilionoidea</taxon>
        <taxon>Pieridae</taxon>
        <taxon>Pierinae</taxon>
        <taxon>Pieris</taxon>
    </lineage>
</organism>
<keyword evidence="6" id="KW-1185">Reference proteome</keyword>
<dbReference type="GO" id="GO:0003777">
    <property type="term" value="F:microtubule motor activity"/>
    <property type="evidence" value="ECO:0007669"/>
    <property type="project" value="InterPro"/>
</dbReference>
<name>A0A821RZJ6_9NEOP</name>
<dbReference type="AlphaFoldDB" id="A0A821RZJ6"/>
<dbReference type="InterPro" id="IPR001752">
    <property type="entry name" value="Kinesin_motor_dom"/>
</dbReference>
<comment type="caution">
    <text evidence="1">Lacks conserved residue(s) required for the propagation of feature annotation.</text>
</comment>
<evidence type="ECO:0000313" key="5">
    <source>
        <dbReference type="EMBL" id="CAF4849733.1"/>
    </source>
</evidence>
<feature type="region of interest" description="Disordered" evidence="3">
    <location>
        <begin position="883"/>
        <end position="907"/>
    </location>
</feature>
<feature type="coiled-coil region" evidence="2">
    <location>
        <begin position="107"/>
        <end position="175"/>
    </location>
</feature>
<evidence type="ECO:0000259" key="4">
    <source>
        <dbReference type="PROSITE" id="PS50067"/>
    </source>
</evidence>
<dbReference type="EMBL" id="CAJOBZ010000015">
    <property type="protein sequence ID" value="CAF4849733.1"/>
    <property type="molecule type" value="Genomic_DNA"/>
</dbReference>
<gene>
    <name evidence="5" type="ORF">PMACD_LOCUS6952</name>
</gene>
<feature type="domain" description="Kinesin motor" evidence="4">
    <location>
        <begin position="1"/>
        <end position="28"/>
    </location>
</feature>
<accession>A0A821RZJ6</accession>
<dbReference type="GO" id="GO:0008017">
    <property type="term" value="F:microtubule binding"/>
    <property type="evidence" value="ECO:0007669"/>
    <property type="project" value="InterPro"/>
</dbReference>
<dbReference type="GO" id="GO:0005524">
    <property type="term" value="F:ATP binding"/>
    <property type="evidence" value="ECO:0007669"/>
    <property type="project" value="InterPro"/>
</dbReference>
<keyword evidence="2" id="KW-0175">Coiled coil</keyword>
<evidence type="ECO:0000256" key="3">
    <source>
        <dbReference type="SAM" id="MobiDB-lite"/>
    </source>
</evidence>
<protein>
    <recommendedName>
        <fullName evidence="4">Kinesin motor domain-containing protein</fullName>
    </recommendedName>
</protein>
<reference evidence="5" key="1">
    <citation type="submission" date="2021-02" db="EMBL/GenBank/DDBJ databases">
        <authorList>
            <person name="Steward A R."/>
        </authorList>
    </citation>
    <scope>NUCLEOTIDE SEQUENCE</scope>
</reference>
<comment type="caution">
    <text evidence="5">The sequence shown here is derived from an EMBL/GenBank/DDBJ whole genome shotgun (WGS) entry which is preliminary data.</text>
</comment>
<comment type="similarity">
    <text evidence="1">Belongs to the TRAFAC class myosin-kinesin ATPase superfamily. Kinesin family.</text>
</comment>
<dbReference type="GO" id="GO:0007018">
    <property type="term" value="P:microtubule-based movement"/>
    <property type="evidence" value="ECO:0007669"/>
    <property type="project" value="InterPro"/>
</dbReference>
<evidence type="ECO:0000313" key="6">
    <source>
        <dbReference type="Proteomes" id="UP000663880"/>
    </source>
</evidence>
<evidence type="ECO:0000256" key="1">
    <source>
        <dbReference type="PROSITE-ProRule" id="PRU00283"/>
    </source>
</evidence>
<dbReference type="Proteomes" id="UP000663880">
    <property type="component" value="Unassembled WGS sequence"/>
</dbReference>
<feature type="region of interest" description="Disordered" evidence="3">
    <location>
        <begin position="187"/>
        <end position="211"/>
    </location>
</feature>
<dbReference type="PROSITE" id="PS50067">
    <property type="entry name" value="KINESIN_MOTOR_2"/>
    <property type="match status" value="1"/>
</dbReference>
<proteinExistence type="inferred from homology"/>
<sequence>MVVTLNPSPEYAHETKHVLQLAAVAKDLQINNTVSDYPSSLESSTHDLNNSVCAELMKLRTSNERLHYELLQSQNYNEELTALIDEKQATNAITTRELVDLAKESSRQFYEPHIEALKREIEELKEEYEEIISDLKEQMAMGPKGFKIDQLMTEIATLKEKLTAEELARARAEEEIQHLRACIEERDGNDEVSNNDDISITESDSEEEQDELCNESLEPTFKKEDINRTRLLRQSLVIDVDNGTDYVSDLDDTLKDDSDESSDNVMTTCKKNICHDLENEECNLDLVSFKSGNKGPFFFNEDNVIPKKTDARGTYCGTSNDQSNKAIESSIDEGFQCDNEVDDVPEILFKKSISLAKTVTDIKNTFRNDSLAQFEQFEMESNNCNPAESLSPNEFGKNLPSNTKGFFYDSEKHSELVITNIDDERSPSIVQDDENDNYEPSMIKTLLKKKFVALHENPEHLNVDQDTLKGNKETDFKESFDCVILKHTFEASQESVDLFESPRPGNTEIILSDKHNKPRDNIESLESPKNLQREKSQESSMNKTIPSFPLLDKDNINEKSGTDNIIVENIRKLSIVDVSHIEEETANDSKKETIVIEIDEKELKNRQSLSPLIETSREIETTTKSNILEDEIRTESHISIDDASLNVKHYLPKPCDLFKVPLPLNGNTKLEKVKEHSKNTNDVNEKTSNDISIANATINNTLDAFEDIYKNITLPRVTEFDLLVSTIEEKAPPPPEAKTKYNLRQKSIKTRAQHTKEEIVQLGNNKNDQDKVKTFDGNDEILIETQAKCESKPKRNLRLRRRKDDGELKFKDIANLQAEFSDVTMNLPAPTKLVEDIPSPVKDDEENISPILGIQSCPSKSVTRSRRKLFTPRAEALEETCPQTVDGGEQIRVPRPSYHRPRARRKL</sequence>
<dbReference type="Gene3D" id="1.20.5.1700">
    <property type="match status" value="1"/>
</dbReference>
<feature type="compositionally biased region" description="Basic and acidic residues" evidence="3">
    <location>
        <begin position="511"/>
        <end position="522"/>
    </location>
</feature>